<feature type="region of interest" description="Disordered" evidence="1">
    <location>
        <begin position="1"/>
        <end position="89"/>
    </location>
</feature>
<evidence type="ECO:0000313" key="3">
    <source>
        <dbReference type="Proteomes" id="UP000807115"/>
    </source>
</evidence>
<reference evidence="2" key="2">
    <citation type="submission" date="2020-10" db="EMBL/GenBank/DDBJ databases">
        <authorList>
            <person name="Cooper E.A."/>
            <person name="Brenton Z.W."/>
            <person name="Flinn B.S."/>
            <person name="Jenkins J."/>
            <person name="Shu S."/>
            <person name="Flowers D."/>
            <person name="Luo F."/>
            <person name="Wang Y."/>
            <person name="Xia P."/>
            <person name="Barry K."/>
            <person name="Daum C."/>
            <person name="Lipzen A."/>
            <person name="Yoshinaga Y."/>
            <person name="Schmutz J."/>
            <person name="Saski C."/>
            <person name="Vermerris W."/>
            <person name="Kresovich S."/>
        </authorList>
    </citation>
    <scope>NUCLEOTIDE SEQUENCE</scope>
</reference>
<protein>
    <submittedName>
        <fullName evidence="2">Uncharacterized protein</fullName>
    </submittedName>
</protein>
<organism evidence="2 3">
    <name type="scientific">Sorghum bicolor</name>
    <name type="common">Sorghum</name>
    <name type="synonym">Sorghum vulgare</name>
    <dbReference type="NCBI Taxonomy" id="4558"/>
    <lineage>
        <taxon>Eukaryota</taxon>
        <taxon>Viridiplantae</taxon>
        <taxon>Streptophyta</taxon>
        <taxon>Embryophyta</taxon>
        <taxon>Tracheophyta</taxon>
        <taxon>Spermatophyta</taxon>
        <taxon>Magnoliopsida</taxon>
        <taxon>Liliopsida</taxon>
        <taxon>Poales</taxon>
        <taxon>Poaceae</taxon>
        <taxon>PACMAD clade</taxon>
        <taxon>Panicoideae</taxon>
        <taxon>Andropogonodae</taxon>
        <taxon>Andropogoneae</taxon>
        <taxon>Sorghinae</taxon>
        <taxon>Sorghum</taxon>
    </lineage>
</organism>
<dbReference type="EMBL" id="CM027680">
    <property type="protein sequence ID" value="KAG0547095.1"/>
    <property type="molecule type" value="Genomic_DNA"/>
</dbReference>
<evidence type="ECO:0000313" key="2">
    <source>
        <dbReference type="EMBL" id="KAG0547095.1"/>
    </source>
</evidence>
<reference evidence="2" key="1">
    <citation type="journal article" date="2019" name="BMC Genomics">
        <title>A new reference genome for Sorghum bicolor reveals high levels of sequence similarity between sweet and grain genotypes: implications for the genetics of sugar metabolism.</title>
        <authorList>
            <person name="Cooper E.A."/>
            <person name="Brenton Z.W."/>
            <person name="Flinn B.S."/>
            <person name="Jenkins J."/>
            <person name="Shu S."/>
            <person name="Flowers D."/>
            <person name="Luo F."/>
            <person name="Wang Y."/>
            <person name="Xia P."/>
            <person name="Barry K."/>
            <person name="Daum C."/>
            <person name="Lipzen A."/>
            <person name="Yoshinaga Y."/>
            <person name="Schmutz J."/>
            <person name="Saski C."/>
            <person name="Vermerris W."/>
            <person name="Kresovich S."/>
        </authorList>
    </citation>
    <scope>NUCLEOTIDE SEQUENCE</scope>
</reference>
<feature type="compositionally biased region" description="Basic residues" evidence="1">
    <location>
        <begin position="17"/>
        <end position="34"/>
    </location>
</feature>
<feature type="compositionally biased region" description="Low complexity" evidence="1">
    <location>
        <begin position="72"/>
        <end position="84"/>
    </location>
</feature>
<accession>A0A921RX48</accession>
<evidence type="ECO:0000256" key="1">
    <source>
        <dbReference type="SAM" id="MobiDB-lite"/>
    </source>
</evidence>
<gene>
    <name evidence="2" type="ORF">BDA96_01G049900</name>
</gene>
<sequence>MRPRPAGAARQGGAGTQRRRLVRPRRRRVARVRGRLPAPPRAAVAGPHRRQGTAPVRVPRMVLRRRRRVRVHPAGARPRPAGAREPQGVRGVVPLRGAEQHPVVLPEDGGRAQGRAAAEAAAVLRRDRRPVLLHHVRHEGCLRGV</sequence>
<name>A0A921RX48_SORBI</name>
<proteinExistence type="predicted"/>
<dbReference type="AlphaFoldDB" id="A0A921RX48"/>
<comment type="caution">
    <text evidence="2">The sequence shown here is derived from an EMBL/GenBank/DDBJ whole genome shotgun (WGS) entry which is preliminary data.</text>
</comment>
<feature type="compositionally biased region" description="Basic residues" evidence="1">
    <location>
        <begin position="62"/>
        <end position="71"/>
    </location>
</feature>
<dbReference type="Proteomes" id="UP000807115">
    <property type="component" value="Chromosome 1"/>
</dbReference>